<accession>A0AA40E1Q4</accession>
<gene>
    <name evidence="2" type="ORF">B0T26DRAFT_700111</name>
</gene>
<dbReference type="RefSeq" id="XP_060297641.1">
    <property type="nucleotide sequence ID" value="XM_060441514.1"/>
</dbReference>
<feature type="transmembrane region" description="Helical" evidence="1">
    <location>
        <begin position="54"/>
        <end position="75"/>
    </location>
</feature>
<organism evidence="2 3">
    <name type="scientific">Lasiosphaeria miniovina</name>
    <dbReference type="NCBI Taxonomy" id="1954250"/>
    <lineage>
        <taxon>Eukaryota</taxon>
        <taxon>Fungi</taxon>
        <taxon>Dikarya</taxon>
        <taxon>Ascomycota</taxon>
        <taxon>Pezizomycotina</taxon>
        <taxon>Sordariomycetes</taxon>
        <taxon>Sordariomycetidae</taxon>
        <taxon>Sordariales</taxon>
        <taxon>Lasiosphaeriaceae</taxon>
        <taxon>Lasiosphaeria</taxon>
    </lineage>
</organism>
<keyword evidence="3" id="KW-1185">Reference proteome</keyword>
<evidence type="ECO:0000313" key="3">
    <source>
        <dbReference type="Proteomes" id="UP001172101"/>
    </source>
</evidence>
<dbReference type="AlphaFoldDB" id="A0AA40E1Q4"/>
<dbReference type="Proteomes" id="UP001172101">
    <property type="component" value="Unassembled WGS sequence"/>
</dbReference>
<dbReference type="GeneID" id="85324784"/>
<keyword evidence="1" id="KW-0812">Transmembrane</keyword>
<keyword evidence="1" id="KW-0472">Membrane</keyword>
<protein>
    <submittedName>
        <fullName evidence="2">Uncharacterized protein</fullName>
    </submittedName>
</protein>
<feature type="transmembrane region" description="Helical" evidence="1">
    <location>
        <begin position="20"/>
        <end position="42"/>
    </location>
</feature>
<reference evidence="2" key="1">
    <citation type="submission" date="2023-06" db="EMBL/GenBank/DDBJ databases">
        <title>Genome-scale phylogeny and comparative genomics of the fungal order Sordariales.</title>
        <authorList>
            <consortium name="Lawrence Berkeley National Laboratory"/>
            <person name="Hensen N."/>
            <person name="Bonometti L."/>
            <person name="Westerberg I."/>
            <person name="Brannstrom I.O."/>
            <person name="Guillou S."/>
            <person name="Cros-Aarteil S."/>
            <person name="Calhoun S."/>
            <person name="Haridas S."/>
            <person name="Kuo A."/>
            <person name="Mondo S."/>
            <person name="Pangilinan J."/>
            <person name="Riley R."/>
            <person name="LaButti K."/>
            <person name="Andreopoulos B."/>
            <person name="Lipzen A."/>
            <person name="Chen C."/>
            <person name="Yanf M."/>
            <person name="Daum C."/>
            <person name="Ng V."/>
            <person name="Clum A."/>
            <person name="Steindorff A."/>
            <person name="Ohm R."/>
            <person name="Martin F."/>
            <person name="Silar P."/>
            <person name="Natvig D."/>
            <person name="Lalanne C."/>
            <person name="Gautier V."/>
            <person name="Ament-velasquez S.L."/>
            <person name="Kruys A."/>
            <person name="Hutchinson M.I."/>
            <person name="Powell A.J."/>
            <person name="Barry K."/>
            <person name="Miller A.N."/>
            <person name="Grigoriev I.V."/>
            <person name="Debuchy R."/>
            <person name="Gladieux P."/>
            <person name="Thoren M.H."/>
            <person name="Johannesson H."/>
        </authorList>
    </citation>
    <scope>NUCLEOTIDE SEQUENCE</scope>
    <source>
        <strain evidence="2">SMH2392-1A</strain>
    </source>
</reference>
<sequence length="87" mass="9933">MKHYVSDQSPHSPCSPDGTYAGWFTVRFIYSCSYLILTCVVGAQIQESREKRRFLGIMMVSQPGYLLFLLLHLLLSRPPGRSTHVSR</sequence>
<evidence type="ECO:0000313" key="2">
    <source>
        <dbReference type="EMBL" id="KAK0721717.1"/>
    </source>
</evidence>
<name>A0AA40E1Q4_9PEZI</name>
<dbReference type="EMBL" id="JAUIRO010000003">
    <property type="protein sequence ID" value="KAK0721717.1"/>
    <property type="molecule type" value="Genomic_DNA"/>
</dbReference>
<comment type="caution">
    <text evidence="2">The sequence shown here is derived from an EMBL/GenBank/DDBJ whole genome shotgun (WGS) entry which is preliminary data.</text>
</comment>
<keyword evidence="1" id="KW-1133">Transmembrane helix</keyword>
<proteinExistence type="predicted"/>
<evidence type="ECO:0000256" key="1">
    <source>
        <dbReference type="SAM" id="Phobius"/>
    </source>
</evidence>